<feature type="domain" description="ParB-like N-terminal" evidence="2">
    <location>
        <begin position="50"/>
        <end position="138"/>
    </location>
</feature>
<dbReference type="InterPro" id="IPR037972">
    <property type="entry name" value="RepB_N"/>
</dbReference>
<dbReference type="OrthoDB" id="7908920at2"/>
<dbReference type="PANTHER" id="PTHR33375:SF1">
    <property type="entry name" value="CHROMOSOME-PARTITIONING PROTEIN PARB-RELATED"/>
    <property type="match status" value="1"/>
</dbReference>
<evidence type="ECO:0000313" key="4">
    <source>
        <dbReference type="Proteomes" id="UP000186336"/>
    </source>
</evidence>
<geneLocation type="plasmid" evidence="3 4">
    <name>pDOK1-4-2</name>
</geneLocation>
<dbReference type="KEGG" id="tom:BWR18_19755"/>
<dbReference type="Proteomes" id="UP000186336">
    <property type="component" value="Plasmid pDOK1-4-2"/>
</dbReference>
<dbReference type="EMBL" id="CP019314">
    <property type="protein sequence ID" value="APX14099.1"/>
    <property type="molecule type" value="Genomic_DNA"/>
</dbReference>
<dbReference type="SUPFAM" id="SSF110849">
    <property type="entry name" value="ParB/Sulfiredoxin"/>
    <property type="match status" value="1"/>
</dbReference>
<organism evidence="3 4">
    <name type="scientific">Tateyamaria omphalii</name>
    <dbReference type="NCBI Taxonomy" id="299262"/>
    <lineage>
        <taxon>Bacteria</taxon>
        <taxon>Pseudomonadati</taxon>
        <taxon>Pseudomonadota</taxon>
        <taxon>Alphaproteobacteria</taxon>
        <taxon>Rhodobacterales</taxon>
        <taxon>Roseobacteraceae</taxon>
        <taxon>Tateyamaria</taxon>
    </lineage>
</organism>
<evidence type="ECO:0000256" key="1">
    <source>
        <dbReference type="ARBA" id="ARBA00006295"/>
    </source>
</evidence>
<reference evidence="3 4" key="1">
    <citation type="submission" date="2017-01" db="EMBL/GenBank/DDBJ databases">
        <title>Complete genome of Tateyamaria omphalii DOK1-4 isolated from seawater in Dokdo.</title>
        <authorList>
            <person name="Kim J.H."/>
            <person name="Chi W.-J."/>
        </authorList>
    </citation>
    <scope>NUCLEOTIDE SEQUENCE [LARGE SCALE GENOMIC DNA]</scope>
    <source>
        <strain evidence="3 4">DOK1-4</strain>
        <plasmid evidence="3 4">pDOK1-4-2</plasmid>
    </source>
</reference>
<dbReference type="NCBIfam" id="TIGR03454">
    <property type="entry name" value="partition_RepB"/>
    <property type="match status" value="1"/>
</dbReference>
<dbReference type="SMART" id="SM00470">
    <property type="entry name" value="ParB"/>
    <property type="match status" value="1"/>
</dbReference>
<dbReference type="RefSeq" id="WP_076630566.1">
    <property type="nucleotide sequence ID" value="NZ_CP019314.1"/>
</dbReference>
<dbReference type="CDD" id="cd16405">
    <property type="entry name" value="RepB_like_N"/>
    <property type="match status" value="1"/>
</dbReference>
<dbReference type="AlphaFoldDB" id="A0A1P8N1N6"/>
<protein>
    <submittedName>
        <fullName evidence="3">Plasmid partitioning protein RepB</fullName>
    </submittedName>
</protein>
<dbReference type="GO" id="GO:0003677">
    <property type="term" value="F:DNA binding"/>
    <property type="evidence" value="ECO:0007669"/>
    <property type="project" value="InterPro"/>
</dbReference>
<dbReference type="NCBIfam" id="TIGR00180">
    <property type="entry name" value="parB_part"/>
    <property type="match status" value="1"/>
</dbReference>
<dbReference type="Gene3D" id="1.10.10.2830">
    <property type="match status" value="1"/>
</dbReference>
<sequence>MSENRKKRLSMLDSLAAAQAPAPSSSMMTTNRALRSARDAVDAHHVWDLDPWAIDDLRPEDRMEAGDLHDLRDAIEANGQTVPILVRRNPEDADRYLLVYGRRRLEAIRQSDKVDKVRALVATLDDHEAVRAQISENMARRDLTFIEKALFARALVDGSFGTQAQVAEVLTVSKSAISMALAVVDVVSVDLARAIGPAPGVGRPRWDTLARAIETTGADVSYLIPIARDTHDKAALDAVTDPMGPLHEDPSITAFEAVLAYLETKKPVVSQPKVRTSGKSRTVHSGDRRIGTIKRMSQGVRLDVDAGNFADWLEHNADAVLKELHTRWQTRGED</sequence>
<dbReference type="InterPro" id="IPR036086">
    <property type="entry name" value="ParB/Sulfiredoxin_sf"/>
</dbReference>
<comment type="similarity">
    <text evidence="1">Belongs to the ParB family.</text>
</comment>
<keyword evidence="4" id="KW-1185">Reference proteome</keyword>
<dbReference type="InterPro" id="IPR050336">
    <property type="entry name" value="Chromosome_partition/occlusion"/>
</dbReference>
<name>A0A1P8N1N6_9RHOB</name>
<proteinExistence type="inferred from homology"/>
<dbReference type="Pfam" id="PF02195">
    <property type="entry name" value="ParB_N"/>
    <property type="match status" value="1"/>
</dbReference>
<evidence type="ECO:0000313" key="3">
    <source>
        <dbReference type="EMBL" id="APX14099.1"/>
    </source>
</evidence>
<evidence type="ECO:0000259" key="2">
    <source>
        <dbReference type="SMART" id="SM00470"/>
    </source>
</evidence>
<keyword evidence="3" id="KW-0614">Plasmid</keyword>
<dbReference type="InterPro" id="IPR004437">
    <property type="entry name" value="ParB/RepB/Spo0J"/>
</dbReference>
<accession>A0A1P8N1N6</accession>
<dbReference type="GO" id="GO:0007059">
    <property type="term" value="P:chromosome segregation"/>
    <property type="evidence" value="ECO:0007669"/>
    <property type="project" value="TreeGrafter"/>
</dbReference>
<dbReference type="InterPro" id="IPR017819">
    <property type="entry name" value="Plasmid_partition_RepB"/>
</dbReference>
<dbReference type="Gene3D" id="3.90.1530.30">
    <property type="match status" value="1"/>
</dbReference>
<dbReference type="SUPFAM" id="SSF109709">
    <property type="entry name" value="KorB DNA-binding domain-like"/>
    <property type="match status" value="1"/>
</dbReference>
<dbReference type="GO" id="GO:0005694">
    <property type="term" value="C:chromosome"/>
    <property type="evidence" value="ECO:0007669"/>
    <property type="project" value="TreeGrafter"/>
</dbReference>
<gene>
    <name evidence="3" type="ORF">BWR18_19755</name>
</gene>
<dbReference type="InterPro" id="IPR003115">
    <property type="entry name" value="ParB_N"/>
</dbReference>
<dbReference type="PANTHER" id="PTHR33375">
    <property type="entry name" value="CHROMOSOME-PARTITIONING PROTEIN PARB-RELATED"/>
    <property type="match status" value="1"/>
</dbReference>